<dbReference type="AlphaFoldDB" id="A0A928Z589"/>
<evidence type="ECO:0000313" key="9">
    <source>
        <dbReference type="Proteomes" id="UP000625316"/>
    </source>
</evidence>
<dbReference type="SUPFAM" id="SSF52743">
    <property type="entry name" value="Subtilisin-like"/>
    <property type="match status" value="1"/>
</dbReference>
<evidence type="ECO:0000256" key="1">
    <source>
        <dbReference type="ARBA" id="ARBA00011073"/>
    </source>
</evidence>
<dbReference type="GO" id="GO:0004252">
    <property type="term" value="F:serine-type endopeptidase activity"/>
    <property type="evidence" value="ECO:0007669"/>
    <property type="project" value="UniProtKB-UniRule"/>
</dbReference>
<feature type="active site" description="Charge relay system" evidence="5">
    <location>
        <position position="633"/>
    </location>
</feature>
<feature type="domain" description="Peptidase C-terminal archaeal/bacterial" evidence="7">
    <location>
        <begin position="154"/>
        <end position="225"/>
    </location>
</feature>
<dbReference type="InterPro" id="IPR023828">
    <property type="entry name" value="Peptidase_S8_Ser-AS"/>
</dbReference>
<keyword evidence="2 5" id="KW-0645">Protease</keyword>
<dbReference type="PANTHER" id="PTHR43806:SF11">
    <property type="entry name" value="CEREVISIN-RELATED"/>
    <property type="match status" value="1"/>
</dbReference>
<keyword evidence="4 5" id="KW-0720">Serine protease</keyword>
<evidence type="ECO:0000313" key="8">
    <source>
        <dbReference type="EMBL" id="MBE9031218.1"/>
    </source>
</evidence>
<dbReference type="GO" id="GO:0006508">
    <property type="term" value="P:proteolysis"/>
    <property type="evidence" value="ECO:0007669"/>
    <property type="project" value="UniProtKB-KW"/>
</dbReference>
<comment type="caution">
    <text evidence="8">The sequence shown here is derived from an EMBL/GenBank/DDBJ whole genome shotgun (WGS) entry which is preliminary data.</text>
</comment>
<dbReference type="InterPro" id="IPR007280">
    <property type="entry name" value="Peptidase_C_arc/bac"/>
</dbReference>
<dbReference type="PROSITE" id="PS51892">
    <property type="entry name" value="SUBTILASE"/>
    <property type="match status" value="1"/>
</dbReference>
<protein>
    <submittedName>
        <fullName evidence="8">S8 family serine peptidase</fullName>
    </submittedName>
</protein>
<dbReference type="InterPro" id="IPR036852">
    <property type="entry name" value="Peptidase_S8/S53_dom_sf"/>
</dbReference>
<dbReference type="InterPro" id="IPR000209">
    <property type="entry name" value="Peptidase_S8/S53_dom"/>
</dbReference>
<keyword evidence="3 5" id="KW-0378">Hydrolase</keyword>
<feature type="active site" description="Charge relay system" evidence="5">
    <location>
        <position position="388"/>
    </location>
</feature>
<gene>
    <name evidence="8" type="ORF">IQ266_15900</name>
</gene>
<proteinExistence type="inferred from homology"/>
<dbReference type="SUPFAM" id="SSF89260">
    <property type="entry name" value="Collagen-binding domain"/>
    <property type="match status" value="1"/>
</dbReference>
<feature type="active site" description="Charge relay system" evidence="5">
    <location>
        <position position="436"/>
    </location>
</feature>
<dbReference type="InterPro" id="IPR018247">
    <property type="entry name" value="EF_Hand_1_Ca_BS"/>
</dbReference>
<sequence>MSLANSISNTPLSDLIGSELLSASLGYGLEPESSSLNVFGRTACRHQSAAIEPAPQWSDTASLTSSKDFLMDGFEVLAEHNAVSQGRGVVASLSADSIIGQAAMVGAPPSFEAASAQSDWFVDRSDNSLATATYMGWLNGAVTANDVVGTSDPVDFYSFAVGQNSTVTLSLTGITNNSDLYLIHDFNGNQTIEVNEVLDFSKLSGKAAETLEVEIGAGFYHIAVTASGTNSNYSLNISAAGFGQTQALSGSLGADRFIFNPAATRSIFSGNGNIDFGSGRFDYIDATAIRSSSVVDWNLAGVNGSGVAHDDGTGTRIFDAMTLMTGQQILFEGMDTIQFADITLPLNTLTVTPNDPGFAQQWNLHMMGVHNAWRFTTGSDEVAIGVADTGLGFDAFGNIHSDLQRPNVLFNLGNVEDEFFRAAPVNQGGGPQSTSHGTAVHGIIGAATNNGEGISGINWNSTMINVDVLDMNTGDYSLEDSSKMMIDAAEVRGEKLIINMSLGANNMHPDAHKELEKVIAENSNTLFVISAGNSGHKLAGLASPAALAQVYDNVIAVGASWGGSDEFDRATNPGQRIVYDNWGSQYGPGLTLMGPSEVMSTMAENTLFGTSLGYHQHNAFGGFAPDREFEGTSAAAPNVSGVASLVWSANSGLTAGQIKQILSETAYRNIPGYNQTEYGNGFVNADAAVRRAIAMG</sequence>
<dbReference type="PANTHER" id="PTHR43806">
    <property type="entry name" value="PEPTIDASE S8"/>
    <property type="match status" value="1"/>
</dbReference>
<keyword evidence="9" id="KW-1185">Reference proteome</keyword>
<feature type="domain" description="Peptidase S8/S53" evidence="6">
    <location>
        <begin position="380"/>
        <end position="681"/>
    </location>
</feature>
<dbReference type="Pfam" id="PF04151">
    <property type="entry name" value="PPC"/>
    <property type="match status" value="1"/>
</dbReference>
<dbReference type="EMBL" id="JADEXQ010000056">
    <property type="protein sequence ID" value="MBE9031218.1"/>
    <property type="molecule type" value="Genomic_DNA"/>
</dbReference>
<evidence type="ECO:0000256" key="3">
    <source>
        <dbReference type="ARBA" id="ARBA00022801"/>
    </source>
</evidence>
<dbReference type="PROSITE" id="PS00138">
    <property type="entry name" value="SUBTILASE_SER"/>
    <property type="match status" value="1"/>
</dbReference>
<dbReference type="RefSeq" id="WP_264326048.1">
    <property type="nucleotide sequence ID" value="NZ_JADEXQ010000056.1"/>
</dbReference>
<dbReference type="PROSITE" id="PS00018">
    <property type="entry name" value="EF_HAND_1"/>
    <property type="match status" value="1"/>
</dbReference>
<dbReference type="InterPro" id="IPR050131">
    <property type="entry name" value="Peptidase_S8_subtilisin-like"/>
</dbReference>
<evidence type="ECO:0000259" key="7">
    <source>
        <dbReference type="Pfam" id="PF04151"/>
    </source>
</evidence>
<comment type="similarity">
    <text evidence="1 5">Belongs to the peptidase S8 family.</text>
</comment>
<accession>A0A928Z589</accession>
<evidence type="ECO:0000256" key="5">
    <source>
        <dbReference type="PROSITE-ProRule" id="PRU01240"/>
    </source>
</evidence>
<dbReference type="Gene3D" id="2.60.120.380">
    <property type="match status" value="1"/>
</dbReference>
<dbReference type="Gene3D" id="3.40.50.200">
    <property type="entry name" value="Peptidase S8/S53 domain"/>
    <property type="match status" value="1"/>
</dbReference>
<dbReference type="Pfam" id="PF00082">
    <property type="entry name" value="Peptidase_S8"/>
    <property type="match status" value="1"/>
</dbReference>
<evidence type="ECO:0000256" key="4">
    <source>
        <dbReference type="ARBA" id="ARBA00022825"/>
    </source>
</evidence>
<organism evidence="8 9">
    <name type="scientific">Romeriopsis navalis LEGE 11480</name>
    <dbReference type="NCBI Taxonomy" id="2777977"/>
    <lineage>
        <taxon>Bacteria</taxon>
        <taxon>Bacillati</taxon>
        <taxon>Cyanobacteriota</taxon>
        <taxon>Cyanophyceae</taxon>
        <taxon>Leptolyngbyales</taxon>
        <taxon>Leptolyngbyaceae</taxon>
        <taxon>Romeriopsis</taxon>
        <taxon>Romeriopsis navalis</taxon>
    </lineage>
</organism>
<dbReference type="Proteomes" id="UP000625316">
    <property type="component" value="Unassembled WGS sequence"/>
</dbReference>
<name>A0A928Z589_9CYAN</name>
<evidence type="ECO:0000256" key="2">
    <source>
        <dbReference type="ARBA" id="ARBA00022670"/>
    </source>
</evidence>
<reference evidence="8" key="1">
    <citation type="submission" date="2020-10" db="EMBL/GenBank/DDBJ databases">
        <authorList>
            <person name="Castelo-Branco R."/>
            <person name="Eusebio N."/>
            <person name="Adriana R."/>
            <person name="Vieira A."/>
            <person name="Brugerolle De Fraissinette N."/>
            <person name="Rezende De Castro R."/>
            <person name="Schneider M.P."/>
            <person name="Vasconcelos V."/>
            <person name="Leao P.N."/>
        </authorList>
    </citation>
    <scope>NUCLEOTIDE SEQUENCE</scope>
    <source>
        <strain evidence="8">LEGE 11480</strain>
    </source>
</reference>
<evidence type="ECO:0000259" key="6">
    <source>
        <dbReference type="Pfam" id="PF00082"/>
    </source>
</evidence>